<proteinExistence type="predicted"/>
<dbReference type="Proteomes" id="UP000245202">
    <property type="component" value="Unassembled WGS sequence"/>
</dbReference>
<evidence type="ECO:0000313" key="1">
    <source>
        <dbReference type="EMBL" id="GBG10473.1"/>
    </source>
</evidence>
<protein>
    <submittedName>
        <fullName evidence="1">Uncharacterized protein</fullName>
    </submittedName>
</protein>
<gene>
    <name evidence="1" type="ORF">PAT3040_05207</name>
</gene>
<reference evidence="1 2" key="1">
    <citation type="submission" date="2017-08" db="EMBL/GenBank/DDBJ databases">
        <title>Substantial Increase in Enzyme Production by Combined Drug-Resistance Mutations in Paenibacillus agaridevorans.</title>
        <authorList>
            <person name="Tanaka Y."/>
            <person name="Funane K."/>
            <person name="Hosaka T."/>
            <person name="Shiwa Y."/>
            <person name="Fujita N."/>
            <person name="Miyazaki T."/>
            <person name="Yoshikawa H."/>
            <person name="Murakami K."/>
            <person name="Kasahara K."/>
            <person name="Inaoka T."/>
            <person name="Hiraga Y."/>
            <person name="Ochi K."/>
        </authorList>
    </citation>
    <scope>NUCLEOTIDE SEQUENCE [LARGE SCALE GENOMIC DNA]</scope>
    <source>
        <strain evidence="1 2">T-3040</strain>
    </source>
</reference>
<name>A0A2R5F2E7_9BACL</name>
<evidence type="ECO:0000313" key="2">
    <source>
        <dbReference type="Proteomes" id="UP000245202"/>
    </source>
</evidence>
<dbReference type="EMBL" id="BDQX01000325">
    <property type="protein sequence ID" value="GBG10473.1"/>
    <property type="molecule type" value="Genomic_DNA"/>
</dbReference>
<keyword evidence="2" id="KW-1185">Reference proteome</keyword>
<organism evidence="1 2">
    <name type="scientific">Paenibacillus agaridevorans</name>
    <dbReference type="NCBI Taxonomy" id="171404"/>
    <lineage>
        <taxon>Bacteria</taxon>
        <taxon>Bacillati</taxon>
        <taxon>Bacillota</taxon>
        <taxon>Bacilli</taxon>
        <taxon>Bacillales</taxon>
        <taxon>Paenibacillaceae</taxon>
        <taxon>Paenibacillus</taxon>
    </lineage>
</organism>
<sequence length="42" mass="4798">MPEVVDDYVNLPFDGQDDKSAGMVHILRPPELYPTMTESAYR</sequence>
<accession>A0A2R5F2E7</accession>
<dbReference type="AlphaFoldDB" id="A0A2R5F2E7"/>
<comment type="caution">
    <text evidence="1">The sequence shown here is derived from an EMBL/GenBank/DDBJ whole genome shotgun (WGS) entry which is preliminary data.</text>
</comment>